<keyword evidence="3 5" id="KW-0456">Lyase</keyword>
<protein>
    <recommendedName>
        <fullName evidence="5">3-dehydroquinate dehydratase</fullName>
        <shortName evidence="5">3-dehydroquinase</shortName>
        <ecNumber evidence="5">4.2.1.10</ecNumber>
    </recommendedName>
    <alternativeName>
        <fullName evidence="5">Type I DHQase</fullName>
    </alternativeName>
    <alternativeName>
        <fullName evidence="5">Type I dehydroquinase</fullName>
        <shortName evidence="5">DHQ1</shortName>
    </alternativeName>
</protein>
<dbReference type="PANTHER" id="PTHR43699:SF1">
    <property type="entry name" value="3-DEHYDROQUINATE DEHYDRATASE"/>
    <property type="match status" value="1"/>
</dbReference>
<dbReference type="InterPro" id="IPR001381">
    <property type="entry name" value="DHquinase_I"/>
</dbReference>
<dbReference type="SUPFAM" id="SSF51569">
    <property type="entry name" value="Aldolase"/>
    <property type="match status" value="1"/>
</dbReference>
<keyword evidence="5" id="KW-0028">Amino-acid biosynthesis</keyword>
<comment type="similarity">
    <text evidence="5">Belongs to the type-I 3-dehydroquinase family.</text>
</comment>
<comment type="subunit">
    <text evidence="5">Homodimer.</text>
</comment>
<name>A0ABS0T8M7_9STAP</name>
<accession>A0ABS0T8M7</accession>
<dbReference type="NCBIfam" id="TIGR01093">
    <property type="entry name" value="aroD"/>
    <property type="match status" value="1"/>
</dbReference>
<comment type="pathway">
    <text evidence="5">Metabolic intermediate biosynthesis; chorismate biosynthesis; chorismate from D-erythrose 4-phosphate and phosphoenolpyruvate: step 3/7.</text>
</comment>
<dbReference type="Pfam" id="PF01487">
    <property type="entry name" value="DHquinase_I"/>
    <property type="match status" value="1"/>
</dbReference>
<feature type="binding site" evidence="5">
    <location>
        <position position="8"/>
    </location>
    <ligand>
        <name>3-dehydroquinate</name>
        <dbReference type="ChEBI" id="CHEBI:32364"/>
    </ligand>
</feature>
<evidence type="ECO:0000256" key="2">
    <source>
        <dbReference type="ARBA" id="ARBA00023141"/>
    </source>
</evidence>
<dbReference type="PANTHER" id="PTHR43699">
    <property type="entry name" value="3-DEHYDROQUINATE DEHYDRATASE"/>
    <property type="match status" value="1"/>
</dbReference>
<comment type="function">
    <text evidence="5">Involved in the third step of the chorismate pathway, which leads to the biosynthesis of aromatic amino acids. Catalyzes the cis-dehydration of 3-dehydroquinate (DHQ) and introduces the first double bond of the aromatic ring to yield 3-dehydroshikimate.</text>
</comment>
<evidence type="ECO:0000256" key="3">
    <source>
        <dbReference type="ARBA" id="ARBA00023239"/>
    </source>
</evidence>
<keyword evidence="2 5" id="KW-0057">Aromatic amino acid biosynthesis</keyword>
<feature type="binding site" evidence="5">
    <location>
        <position position="69"/>
    </location>
    <ligand>
        <name>3-dehydroquinate</name>
        <dbReference type="ChEBI" id="CHEBI:32364"/>
    </ligand>
</feature>
<dbReference type="CDD" id="cd00502">
    <property type="entry name" value="DHQase_I"/>
    <property type="match status" value="1"/>
</dbReference>
<keyword evidence="7" id="KW-1185">Reference proteome</keyword>
<dbReference type="RefSeq" id="WP_198616888.1">
    <property type="nucleotide sequence ID" value="NZ_JABANU010000001.1"/>
</dbReference>
<dbReference type="InterPro" id="IPR013785">
    <property type="entry name" value="Aldolase_TIM"/>
</dbReference>
<proteinExistence type="inferred from homology"/>
<dbReference type="GO" id="GO:0003855">
    <property type="term" value="F:3-dehydroquinate dehydratase activity"/>
    <property type="evidence" value="ECO:0007669"/>
    <property type="project" value="UniProtKB-EC"/>
</dbReference>
<dbReference type="EC" id="4.2.1.10" evidence="5"/>
<evidence type="ECO:0000256" key="1">
    <source>
        <dbReference type="ARBA" id="ARBA00001864"/>
    </source>
</evidence>
<feature type="binding site" evidence="5">
    <location>
        <position position="222"/>
    </location>
    <ligand>
        <name>3-dehydroquinate</name>
        <dbReference type="ChEBI" id="CHEBI:32364"/>
    </ligand>
</feature>
<evidence type="ECO:0000256" key="5">
    <source>
        <dbReference type="HAMAP-Rule" id="MF_00214"/>
    </source>
</evidence>
<comment type="caution">
    <text evidence="5">Lacks conserved residue(s) required for the propagation of feature annotation.</text>
</comment>
<feature type="binding site" evidence="5">
    <location>
        <position position="199"/>
    </location>
    <ligand>
        <name>3-dehydroquinate</name>
        <dbReference type="ChEBI" id="CHEBI:32364"/>
    </ligand>
</feature>
<feature type="binding site" evidence="5">
    <location>
        <begin position="35"/>
        <end position="37"/>
    </location>
    <ligand>
        <name>3-dehydroquinate</name>
        <dbReference type="ChEBI" id="CHEBI:32364"/>
    </ligand>
</feature>
<dbReference type="EMBL" id="JABANU010000001">
    <property type="protein sequence ID" value="MBI5974098.1"/>
    <property type="molecule type" value="Genomic_DNA"/>
</dbReference>
<keyword evidence="4 5" id="KW-0704">Schiff base</keyword>
<evidence type="ECO:0000313" key="7">
    <source>
        <dbReference type="Proteomes" id="UP000751852"/>
    </source>
</evidence>
<feature type="active site" description="Proton donor/acceptor" evidence="5">
    <location>
        <position position="130"/>
    </location>
</feature>
<dbReference type="Proteomes" id="UP000751852">
    <property type="component" value="Unassembled WGS sequence"/>
</dbReference>
<gene>
    <name evidence="5 6" type="primary">aroD</name>
    <name evidence="6" type="ORF">HHH54_00635</name>
</gene>
<evidence type="ECO:0000313" key="6">
    <source>
        <dbReference type="EMBL" id="MBI5974098.1"/>
    </source>
</evidence>
<reference evidence="6 7" key="1">
    <citation type="submission" date="2020-04" db="EMBL/GenBank/DDBJ databases">
        <title>Staphylococcus species from domestic dog.</title>
        <authorList>
            <person name="Paterson G.K."/>
        </authorList>
    </citation>
    <scope>NUCLEOTIDE SEQUENCE [LARGE SCALE GENOMIC DNA]</scope>
    <source>
        <strain evidence="6 7">H16/1A</strain>
    </source>
</reference>
<organism evidence="6 7">
    <name type="scientific">Staphylococcus canis</name>
    <dbReference type="NCBI Taxonomy" id="2724942"/>
    <lineage>
        <taxon>Bacteria</taxon>
        <taxon>Bacillati</taxon>
        <taxon>Bacillota</taxon>
        <taxon>Bacilli</taxon>
        <taxon>Bacillales</taxon>
        <taxon>Staphylococcaceae</taxon>
        <taxon>Staphylococcus</taxon>
    </lineage>
</organism>
<dbReference type="InterPro" id="IPR050146">
    <property type="entry name" value="Type-I_3-dehydroquinase"/>
</dbReference>
<comment type="catalytic activity">
    <reaction evidence="1 5">
        <text>3-dehydroquinate = 3-dehydroshikimate + H2O</text>
        <dbReference type="Rhea" id="RHEA:21096"/>
        <dbReference type="ChEBI" id="CHEBI:15377"/>
        <dbReference type="ChEBI" id="CHEBI:16630"/>
        <dbReference type="ChEBI" id="CHEBI:32364"/>
        <dbReference type="EC" id="4.2.1.10"/>
    </reaction>
</comment>
<comment type="caution">
    <text evidence="6">The sequence shown here is derived from an EMBL/GenBank/DDBJ whole genome shotgun (WGS) entry which is preliminary data.</text>
</comment>
<feature type="active site" description="Schiff-base intermediate with substrate" evidence="5">
    <location>
        <position position="157"/>
    </location>
</feature>
<sequence>MKTQIVASLMPKRELLEQNDLKLIERFQNNFDILELRIDSLPSHDIEVIKSVIQQIKQFLHKPLLLTYRTVKQGGSGTLNQTDYVTWMQEILQLDSFQMIDVEWEAYDESRETLVKEAKVHHKEVIVSYHNFDETPKIEVLKKIYFNMSKLGAEHLKIAVMPQSRRDVLTLLEAVIEASEALPQWVTGIAMGPLGIISRTAQESFGGALTYGALTEAVAPGQIHVQQLSEILPLYSLVENNTPLRYN</sequence>
<dbReference type="HAMAP" id="MF_00214">
    <property type="entry name" value="AroD"/>
    <property type="match status" value="1"/>
</dbReference>
<dbReference type="Gene3D" id="3.20.20.70">
    <property type="entry name" value="Aldolase class I"/>
    <property type="match status" value="1"/>
</dbReference>
<evidence type="ECO:0000256" key="4">
    <source>
        <dbReference type="ARBA" id="ARBA00023270"/>
    </source>
</evidence>